<name>A0A0F6RBR7_9GAMM</name>
<dbReference type="EMBL" id="CP010975">
    <property type="protein sequence ID" value="AKE51813.1"/>
    <property type="molecule type" value="Genomic_DNA"/>
</dbReference>
<dbReference type="Proteomes" id="UP000034071">
    <property type="component" value="Chromosome"/>
</dbReference>
<dbReference type="STRING" id="914150.TQ33_0841"/>
<dbReference type="PATRIC" id="fig|914150.5.peg.853"/>
<evidence type="ECO:0000313" key="1">
    <source>
        <dbReference type="EMBL" id="AKE51813.1"/>
    </source>
</evidence>
<dbReference type="Pfam" id="PF20404">
    <property type="entry name" value="DUF6694"/>
    <property type="match status" value="1"/>
</dbReference>
<accession>A0A0F6RBR7</accession>
<protein>
    <submittedName>
        <fullName evidence="1">Uncharacterized protein</fullName>
    </submittedName>
</protein>
<gene>
    <name evidence="1" type="ORF">TQ33_0841</name>
</gene>
<dbReference type="HOGENOM" id="CLU_165576_1_0_6"/>
<dbReference type="AlphaFoldDB" id="A0A0F6RBR7"/>
<sequence length="107" mass="11653">MMFSGLQLDDIMKKITYLLIACAMTLLLTACGAPTIDASSEKAMQESMEEITKDMTEAEKTEFGMAIMAVSMKVAMSNMGNPEKAEEAVQEALDGKTAEEVIEMSKE</sequence>
<organism evidence="1 2">
    <name type="scientific">Kangiella geojedonensis</name>
    <dbReference type="NCBI Taxonomy" id="914150"/>
    <lineage>
        <taxon>Bacteria</taxon>
        <taxon>Pseudomonadati</taxon>
        <taxon>Pseudomonadota</taxon>
        <taxon>Gammaproteobacteria</taxon>
        <taxon>Kangiellales</taxon>
        <taxon>Kangiellaceae</taxon>
        <taxon>Kangiella</taxon>
    </lineage>
</organism>
<evidence type="ECO:0000313" key="2">
    <source>
        <dbReference type="Proteomes" id="UP000034071"/>
    </source>
</evidence>
<reference evidence="1 2" key="1">
    <citation type="submission" date="2015-02" db="EMBL/GenBank/DDBJ databases">
        <title>Complete genome sequence of Kangiella geojedonensis strain YCS-5T.</title>
        <authorList>
            <person name="Kim K.M."/>
        </authorList>
    </citation>
    <scope>NUCLEOTIDE SEQUENCE [LARGE SCALE GENOMIC DNA]</scope>
    <source>
        <strain evidence="1 2">YCS-5</strain>
    </source>
</reference>
<proteinExistence type="predicted"/>
<dbReference type="KEGG" id="kge:TQ33_0841"/>
<dbReference type="InterPro" id="IPR046516">
    <property type="entry name" value="DUF6694"/>
</dbReference>
<keyword evidence="2" id="KW-1185">Reference proteome</keyword>